<evidence type="ECO:0000256" key="1">
    <source>
        <dbReference type="SAM" id="Phobius"/>
    </source>
</evidence>
<reference evidence="3 4" key="1">
    <citation type="submission" date="2020-08" db="EMBL/GenBank/DDBJ databases">
        <title>Sequencing the genomes of 1000 actinobacteria strains.</title>
        <authorList>
            <person name="Klenk H.-P."/>
        </authorList>
    </citation>
    <scope>NUCLEOTIDE SEQUENCE [LARGE SCALE GENOMIC DNA]</scope>
    <source>
        <strain evidence="3 4">DSM 44230</strain>
    </source>
</reference>
<sequence>MFIPVVWAWVDRVLGVPNIGGIINQGMVILLTMAQLSVVLRWSAPAEVAWPRIRYRLWLYSLVLGAMAVLYALALATEVQDHEYVLALVRSPYYQVYLVLYLGAYTLGQADVMRLCWRYAKVAGRPWLRRGLRLAAASSALGLVYSAGRIGDLVAALFDYTGEWWEPVVQVCIGLAALLKVVGWTIPGWGPRLSVALGAVDRRRALRELTPLWQALYRSAPDIALIDPLGGGQRQKLDFRLYRKVIEIRDGQLALRPYLDPEVAGTARRLGVAAGLSGSELDVVVEAARLRVALRDQAEGYRPEHSGSVGSDGVGDLAEELSWLRRVSRAFSGSPVVAAVLAETSREHA</sequence>
<organism evidence="3 4">
    <name type="scientific">Crossiella cryophila</name>
    <dbReference type="NCBI Taxonomy" id="43355"/>
    <lineage>
        <taxon>Bacteria</taxon>
        <taxon>Bacillati</taxon>
        <taxon>Actinomycetota</taxon>
        <taxon>Actinomycetes</taxon>
        <taxon>Pseudonocardiales</taxon>
        <taxon>Pseudonocardiaceae</taxon>
        <taxon>Crossiella</taxon>
    </lineage>
</organism>
<proteinExistence type="predicted"/>
<dbReference type="NCBIfam" id="NF042915">
    <property type="entry name" value="MAB_1171c_fam"/>
    <property type="match status" value="1"/>
</dbReference>
<dbReference type="InterPro" id="IPR046675">
    <property type="entry name" value="DUF6545"/>
</dbReference>
<keyword evidence="4" id="KW-1185">Reference proteome</keyword>
<protein>
    <recommendedName>
        <fullName evidence="2">DUF6545 domain-containing protein</fullName>
    </recommendedName>
</protein>
<dbReference type="Proteomes" id="UP000533598">
    <property type="component" value="Unassembled WGS sequence"/>
</dbReference>
<feature type="transmembrane region" description="Helical" evidence="1">
    <location>
        <begin position="22"/>
        <end position="43"/>
    </location>
</feature>
<dbReference type="EMBL" id="JACHMH010000001">
    <property type="protein sequence ID" value="MBB4681077.1"/>
    <property type="molecule type" value="Genomic_DNA"/>
</dbReference>
<dbReference type="AlphaFoldDB" id="A0A7W7CHI1"/>
<dbReference type="InterPro" id="IPR050039">
    <property type="entry name" value="MAB_1171c-like"/>
</dbReference>
<name>A0A7W7CHI1_9PSEU</name>
<keyword evidence="1" id="KW-0472">Membrane</keyword>
<evidence type="ECO:0000313" key="4">
    <source>
        <dbReference type="Proteomes" id="UP000533598"/>
    </source>
</evidence>
<keyword evidence="1" id="KW-1133">Transmembrane helix</keyword>
<evidence type="ECO:0000259" key="2">
    <source>
        <dbReference type="Pfam" id="PF20182"/>
    </source>
</evidence>
<keyword evidence="1" id="KW-0812">Transmembrane</keyword>
<gene>
    <name evidence="3" type="ORF">HNR67_007195</name>
</gene>
<feature type="domain" description="DUF6545" evidence="2">
    <location>
        <begin position="201"/>
        <end position="331"/>
    </location>
</feature>
<feature type="transmembrane region" description="Helical" evidence="1">
    <location>
        <begin position="55"/>
        <end position="74"/>
    </location>
</feature>
<accession>A0A7W7CHI1</accession>
<evidence type="ECO:0000313" key="3">
    <source>
        <dbReference type="EMBL" id="MBB4681077.1"/>
    </source>
</evidence>
<feature type="transmembrane region" description="Helical" evidence="1">
    <location>
        <begin position="94"/>
        <end position="110"/>
    </location>
</feature>
<comment type="caution">
    <text evidence="3">The sequence shown here is derived from an EMBL/GenBank/DDBJ whole genome shotgun (WGS) entry which is preliminary data.</text>
</comment>
<dbReference type="Pfam" id="PF20182">
    <property type="entry name" value="DUF6545"/>
    <property type="match status" value="1"/>
</dbReference>